<comment type="caution">
    <text evidence="9">The sequence shown here is derived from an EMBL/GenBank/DDBJ whole genome shotgun (WGS) entry which is preliminary data.</text>
</comment>
<dbReference type="Gene3D" id="1.10.10.60">
    <property type="entry name" value="Homeodomain-like"/>
    <property type="match status" value="2"/>
</dbReference>
<organism evidence="9 10">
    <name type="scientific">Blautia hominis</name>
    <dbReference type="NCBI Taxonomy" id="2025493"/>
    <lineage>
        <taxon>Bacteria</taxon>
        <taxon>Bacillati</taxon>
        <taxon>Bacillota</taxon>
        <taxon>Clostridia</taxon>
        <taxon>Lachnospirales</taxon>
        <taxon>Lachnospiraceae</taxon>
        <taxon>Blautia</taxon>
    </lineage>
</organism>
<evidence type="ECO:0000259" key="7">
    <source>
        <dbReference type="PROSITE" id="PS01124"/>
    </source>
</evidence>
<evidence type="ECO:0000313" key="10">
    <source>
        <dbReference type="Proteomes" id="UP001600943"/>
    </source>
</evidence>
<dbReference type="Pfam" id="PF12833">
    <property type="entry name" value="HTH_18"/>
    <property type="match status" value="1"/>
</dbReference>
<keyword evidence="4" id="KW-0804">Transcription</keyword>
<comment type="function">
    <text evidence="5">May play the central regulatory role in sporulation. It may be an element of the effector pathway responsible for the activation of sporulation genes in response to nutritional stress. Spo0A may act in concert with spo0H (a sigma factor) to control the expression of some genes that are critical to the sporulation process.</text>
</comment>
<dbReference type="SMART" id="SM00448">
    <property type="entry name" value="REC"/>
    <property type="match status" value="1"/>
</dbReference>
<feature type="domain" description="Response regulatory" evidence="8">
    <location>
        <begin position="5"/>
        <end position="122"/>
    </location>
</feature>
<dbReference type="Pfam" id="PF00072">
    <property type="entry name" value="Response_reg"/>
    <property type="match status" value="1"/>
</dbReference>
<dbReference type="InterPro" id="IPR018060">
    <property type="entry name" value="HTH_AraC"/>
</dbReference>
<dbReference type="InterPro" id="IPR009057">
    <property type="entry name" value="Homeodomain-like_sf"/>
</dbReference>
<dbReference type="PROSITE" id="PS01124">
    <property type="entry name" value="HTH_ARAC_FAMILY_2"/>
    <property type="match status" value="1"/>
</dbReference>
<evidence type="ECO:0000256" key="2">
    <source>
        <dbReference type="ARBA" id="ARBA00023015"/>
    </source>
</evidence>
<sequence>MEQIRIFLVDDEPMAIRHIKRVLGDNQEAYQIVGTAENGSQALEKLESCHPDMILADICMPVMDGLELAGAVKAHYPEIKVILLTSYKDFSFVQQGLTLGISGYMIKNEITKEQVNAEIERLFLESKMEKEKNRIYFEKNIYNFLNHGEKSVVTFNAPKGCSTSYAVISIFRKIPVKLSEIQQEEFRLDENQMESLFYTENMKCRAAVKMSAASYCLIFYVQNLSSERQQQEQLCGIAGQIEEFLKEQKADCVLLASSANLTFDEIPACYQKQKSWERYTHTLDKARVLYSWEYEKKRDIGQQVDIWKWMEEFVDPVSRAWDLETAVDKLCRYRDTIPVNTYLHIAELLYQELLGKRKKSCLSTYELEQKKNYIFQNPQALEKWLSAEIRRTKQEEEADSVQSYSENVKKALDYIHGNYEKQITLEGISRYIGISESHLRRRFRRETGMTVVDYITRYRIEKAKRLLETGEYVIGEIYEKVGFSTSQYFSIVFKRYEKISPGQYQKKWSSRRE</sequence>
<dbReference type="EMBL" id="BAABYW010000001">
    <property type="protein sequence ID" value="GAA6408714.1"/>
    <property type="molecule type" value="Genomic_DNA"/>
</dbReference>
<dbReference type="InterPro" id="IPR001789">
    <property type="entry name" value="Sig_transdc_resp-reg_receiver"/>
</dbReference>
<keyword evidence="6" id="KW-0597">Phosphoprotein</keyword>
<evidence type="ECO:0000256" key="6">
    <source>
        <dbReference type="PROSITE-ProRule" id="PRU00169"/>
    </source>
</evidence>
<dbReference type="SMART" id="SM00342">
    <property type="entry name" value="HTH_ARAC"/>
    <property type="match status" value="1"/>
</dbReference>
<accession>A0ABQ0BBA8</accession>
<feature type="modified residue" description="4-aspartylphosphate" evidence="6">
    <location>
        <position position="57"/>
    </location>
</feature>
<dbReference type="RefSeq" id="WP_390406020.1">
    <property type="nucleotide sequence ID" value="NZ_BAABYW010000001.1"/>
</dbReference>
<protein>
    <recommendedName>
        <fullName evidence="1">Stage 0 sporulation protein A homolog</fullName>
    </recommendedName>
</protein>
<proteinExistence type="predicted"/>
<keyword evidence="3" id="KW-0238">DNA-binding</keyword>
<evidence type="ECO:0000256" key="3">
    <source>
        <dbReference type="ARBA" id="ARBA00023125"/>
    </source>
</evidence>
<evidence type="ECO:0000313" key="9">
    <source>
        <dbReference type="EMBL" id="GAA6408714.1"/>
    </source>
</evidence>
<name>A0ABQ0BBA8_9FIRM</name>
<keyword evidence="2" id="KW-0805">Transcription regulation</keyword>
<gene>
    <name evidence="9" type="ORF">K040078D81_28310</name>
</gene>
<dbReference type="SUPFAM" id="SSF52172">
    <property type="entry name" value="CheY-like"/>
    <property type="match status" value="1"/>
</dbReference>
<reference evidence="9 10" key="1">
    <citation type="submission" date="2024-04" db="EMBL/GenBank/DDBJ databases">
        <title>Defined microbial consortia suppress multidrug-resistant proinflammatory Enterobacteriaceae via ecological control.</title>
        <authorList>
            <person name="Furuichi M."/>
            <person name="Kawaguchi T."/>
            <person name="Pust M."/>
            <person name="Yasuma K."/>
            <person name="Plichta D."/>
            <person name="Hasegawa N."/>
            <person name="Ohya T."/>
            <person name="Bhattarai S."/>
            <person name="Sasajima S."/>
            <person name="Aoto Y."/>
            <person name="Tuganbaev T."/>
            <person name="Yaginuma M."/>
            <person name="Ueda M."/>
            <person name="Okahashi N."/>
            <person name="Amafuji K."/>
            <person name="Kiridooshi Y."/>
            <person name="Sugita K."/>
            <person name="Strazar M."/>
            <person name="Skelly A."/>
            <person name="Suda W."/>
            <person name="Hattori M."/>
            <person name="Nakamoto N."/>
            <person name="Caballero S."/>
            <person name="Norman J."/>
            <person name="Olle B."/>
            <person name="Tanoue T."/>
            <person name="Arita M."/>
            <person name="Bucci V."/>
            <person name="Atarashi K."/>
            <person name="Xavier R."/>
            <person name="Honda K."/>
        </authorList>
    </citation>
    <scope>NUCLEOTIDE SEQUENCE [LARGE SCALE GENOMIC DNA]</scope>
    <source>
        <strain evidence="10">k04-0078-D8-1</strain>
    </source>
</reference>
<dbReference type="Proteomes" id="UP001600943">
    <property type="component" value="Unassembled WGS sequence"/>
</dbReference>
<keyword evidence="10" id="KW-1185">Reference proteome</keyword>
<dbReference type="PROSITE" id="PS50110">
    <property type="entry name" value="RESPONSE_REGULATORY"/>
    <property type="match status" value="1"/>
</dbReference>
<evidence type="ECO:0000256" key="5">
    <source>
        <dbReference type="ARBA" id="ARBA00024867"/>
    </source>
</evidence>
<evidence type="ECO:0000259" key="8">
    <source>
        <dbReference type="PROSITE" id="PS50110"/>
    </source>
</evidence>
<evidence type="ECO:0000256" key="1">
    <source>
        <dbReference type="ARBA" id="ARBA00018672"/>
    </source>
</evidence>
<dbReference type="PANTHER" id="PTHR43280:SF2">
    <property type="entry name" value="HTH-TYPE TRANSCRIPTIONAL REGULATOR EXSA"/>
    <property type="match status" value="1"/>
</dbReference>
<dbReference type="CDD" id="cd17536">
    <property type="entry name" value="REC_YesN-like"/>
    <property type="match status" value="1"/>
</dbReference>
<feature type="domain" description="HTH araC/xylS-type" evidence="7">
    <location>
        <begin position="409"/>
        <end position="507"/>
    </location>
</feature>
<evidence type="ECO:0000256" key="4">
    <source>
        <dbReference type="ARBA" id="ARBA00023163"/>
    </source>
</evidence>
<dbReference type="SUPFAM" id="SSF46689">
    <property type="entry name" value="Homeodomain-like"/>
    <property type="match status" value="2"/>
</dbReference>
<dbReference type="InterPro" id="IPR011006">
    <property type="entry name" value="CheY-like_superfamily"/>
</dbReference>
<dbReference type="PANTHER" id="PTHR43280">
    <property type="entry name" value="ARAC-FAMILY TRANSCRIPTIONAL REGULATOR"/>
    <property type="match status" value="1"/>
</dbReference>
<dbReference type="Gene3D" id="3.40.50.2300">
    <property type="match status" value="1"/>
</dbReference>